<dbReference type="Proteomes" id="UP000019460">
    <property type="component" value="Unassembled WGS sequence"/>
</dbReference>
<name>W9VGM5_9GAMM</name>
<keyword evidence="3" id="KW-1185">Reference proteome</keyword>
<dbReference type="STRING" id="1249627.D779_0466"/>
<dbReference type="eggNOG" id="ENOG5033SUM">
    <property type="taxonomic scope" value="Bacteria"/>
</dbReference>
<evidence type="ECO:0000313" key="2">
    <source>
        <dbReference type="EMBL" id="EXJ16161.1"/>
    </source>
</evidence>
<gene>
    <name evidence="2" type="ORF">D779_0466</name>
</gene>
<proteinExistence type="predicted"/>
<keyword evidence="1" id="KW-0732">Signal</keyword>
<reference evidence="2 3" key="1">
    <citation type="submission" date="2012-11" db="EMBL/GenBank/DDBJ databases">
        <title>Genome assembly of Thiorhodococcus sp. AK35.</title>
        <authorList>
            <person name="Nupur N."/>
            <person name="Khatri I."/>
            <person name="Subramanian S."/>
            <person name="Pinnaka A."/>
        </authorList>
    </citation>
    <scope>NUCLEOTIDE SEQUENCE [LARGE SCALE GENOMIC DNA]</scope>
    <source>
        <strain evidence="2 3">AK35</strain>
    </source>
</reference>
<feature type="signal peptide" evidence="1">
    <location>
        <begin position="1"/>
        <end position="27"/>
    </location>
</feature>
<evidence type="ECO:0000313" key="3">
    <source>
        <dbReference type="Proteomes" id="UP000019460"/>
    </source>
</evidence>
<feature type="chain" id="PRO_5004931250" evidence="1">
    <location>
        <begin position="28"/>
        <end position="226"/>
    </location>
</feature>
<comment type="caution">
    <text evidence="2">The sequence shown here is derived from an EMBL/GenBank/DDBJ whole genome shotgun (WGS) entry which is preliminary data.</text>
</comment>
<dbReference type="OrthoDB" id="5764996at2"/>
<accession>W9VGM5</accession>
<sequence>MGYERLLNTWVATGFVALAAIAPGAQAASFGDYLKQLGAFSFGGTEFDASDMDGNRKDWADRERWVKEALDNAYQALARSDKDVNLFDFQNYYNVLSIQWTPEYLTDPANIGNLNAYATFTEYLSRYLEVKQELITKIAELNRHYAVLKQVDPRQLTGPFQLDTGGRVQSYTQQASGAVDATAHQAALATSAGAVEKYTAELNRAIDYGIELERYFKQAAGIGSGT</sequence>
<evidence type="ECO:0000256" key="1">
    <source>
        <dbReference type="SAM" id="SignalP"/>
    </source>
</evidence>
<dbReference type="AlphaFoldDB" id="W9VGM5"/>
<protein>
    <submittedName>
        <fullName evidence="2">Uncharacterized protein</fullName>
    </submittedName>
</protein>
<organism evidence="2 3">
    <name type="scientific">Imhoffiella purpurea</name>
    <dbReference type="NCBI Taxonomy" id="1249627"/>
    <lineage>
        <taxon>Bacteria</taxon>
        <taxon>Pseudomonadati</taxon>
        <taxon>Pseudomonadota</taxon>
        <taxon>Gammaproteobacteria</taxon>
        <taxon>Chromatiales</taxon>
        <taxon>Chromatiaceae</taxon>
        <taxon>Imhoffiella</taxon>
    </lineage>
</organism>
<dbReference type="RefSeq" id="WP_043750563.1">
    <property type="nucleotide sequence ID" value="NZ_AONC01000014.1"/>
</dbReference>
<dbReference type="EMBL" id="AONC01000014">
    <property type="protein sequence ID" value="EXJ16161.1"/>
    <property type="molecule type" value="Genomic_DNA"/>
</dbReference>